<evidence type="ECO:0000313" key="13">
    <source>
        <dbReference type="Proteomes" id="UP000250572"/>
    </source>
</evidence>
<dbReference type="InterPro" id="IPR000082">
    <property type="entry name" value="SEA_dom"/>
</dbReference>
<dbReference type="GO" id="GO:0005886">
    <property type="term" value="C:plasma membrane"/>
    <property type="evidence" value="ECO:0007669"/>
    <property type="project" value="UniProtKB-SubCell"/>
</dbReference>
<protein>
    <recommendedName>
        <fullName evidence="11">SEA domain-containing protein</fullName>
    </recommendedName>
</protein>
<dbReference type="InterPro" id="IPR009030">
    <property type="entry name" value="Growth_fac_rcpt_cys_sf"/>
</dbReference>
<feature type="compositionally biased region" description="Polar residues" evidence="9">
    <location>
        <begin position="104"/>
        <end position="117"/>
    </location>
</feature>
<evidence type="ECO:0000256" key="3">
    <source>
        <dbReference type="ARBA" id="ARBA00022536"/>
    </source>
</evidence>
<feature type="domain" description="SEA" evidence="11">
    <location>
        <begin position="449"/>
        <end position="553"/>
    </location>
</feature>
<evidence type="ECO:0000256" key="7">
    <source>
        <dbReference type="ARBA" id="ARBA00023157"/>
    </source>
</evidence>
<reference evidence="12 13" key="1">
    <citation type="journal article" date="2018" name="G3 (Bethesda)">
        <title>A High-Quality Reference Genome for the Invasive Mosquitofish Gambusia affinis Using a Chicago Library.</title>
        <authorList>
            <person name="Hoffberg S.L."/>
            <person name="Troendle N.J."/>
            <person name="Glenn T.C."/>
            <person name="Mahmud O."/>
            <person name="Louha S."/>
            <person name="Chalopin D."/>
            <person name="Bennetzen J.L."/>
            <person name="Mauricio R."/>
        </authorList>
    </citation>
    <scope>NUCLEOTIDE SEQUENCE [LARGE SCALE GENOMIC DNA]</scope>
    <source>
        <strain evidence="12">NE01/NJP1002.9</strain>
        <tissue evidence="12">Muscle</tissue>
    </source>
</reference>
<keyword evidence="4" id="KW-0732">Signal</keyword>
<keyword evidence="13" id="KW-1185">Reference proteome</keyword>
<sequence>MTTEPPTATDGHNITTDFLTTVVGNATTEHNTREITGTSSISLAITQTDTVTGNSPETITTGNLAETPTASVTGGTTPPTTAETNSSPSNETTNGSASSPKPYITTTGTSTAPIQNTNSTAAVSTTMSGINTTTVDLTTVTNNIVTTMVTTTPTSTDKTANASIGPTVHHTTASMTNTPFNNDTAMTTTNNHTTKNVPTTTNGDTTGTFVTVTNNATPTTSNNATVSPQITSITHFPTMDTSDNHTATTSVTEMRNTTTLITSTPHSSNMTTTMTSATSKQANTTLASSAGTSETPASTVIPFTSTDTKNITDSSPTSTPPPTSNFPGSSNTPSTGNATTLSSSPATSAESSVTMGETTTTTPLPTNSPSITTETLNTNTPTSTSGTTKIFTTFRTTGGITSSPPSEAPTTPSPVIVCPSVPCPVESVCLNGTCQCLSGNYLLNGRCVPAQVFPGRLHFQSLTFDDQMRDRSSRIFRETAAKISAALRDVLKNQTGYRRSEVVQLEPGSVIARVNNIFEDSPATQASVDQIIEEAVEPLPCDVSSTKCTNVNGQASCSCKDGYISMIYSKSSCKACPSGQQAVRDKCVTCPFGYAGFNCNDSSLLAVVVISCVLGGVLLILVLALLGYCCWKRCLRTKPDRNISPYSDELNKSWPAGITPIPRATTHWESAGSIEMTEGGSTNTLVDKKLESNGFSGSYDLNPEEMKTFKGKNTSRYSYLVEGHENPYFLPGDEKKNSTKK</sequence>
<keyword evidence="8" id="KW-0325">Glycoprotein</keyword>
<feature type="region of interest" description="Disordered" evidence="9">
    <location>
        <begin position="47"/>
        <end position="117"/>
    </location>
</feature>
<keyword evidence="3" id="KW-0245">EGF-like domain</keyword>
<keyword evidence="7" id="KW-1015">Disulfide bond</keyword>
<feature type="compositionally biased region" description="Polar residues" evidence="9">
    <location>
        <begin position="280"/>
        <end position="311"/>
    </location>
</feature>
<evidence type="ECO:0000256" key="6">
    <source>
        <dbReference type="ARBA" id="ARBA00023136"/>
    </source>
</evidence>
<dbReference type="PANTHER" id="PTHR24037">
    <property type="entry name" value="HEART DEVELOPMENT PROTEIN WITH EGF-LIKE DOMAINS 1"/>
    <property type="match status" value="1"/>
</dbReference>
<keyword evidence="6 10" id="KW-0472">Membrane</keyword>
<dbReference type="SUPFAM" id="SSF57184">
    <property type="entry name" value="Growth factor receptor domain"/>
    <property type="match status" value="1"/>
</dbReference>
<dbReference type="AlphaFoldDB" id="A0A315V3P2"/>
<evidence type="ECO:0000256" key="5">
    <source>
        <dbReference type="ARBA" id="ARBA00022737"/>
    </source>
</evidence>
<feature type="compositionally biased region" description="Polar residues" evidence="9">
    <location>
        <begin position="235"/>
        <end position="261"/>
    </location>
</feature>
<feature type="non-terminal residue" evidence="12">
    <location>
        <position position="741"/>
    </location>
</feature>
<feature type="compositionally biased region" description="Low complexity" evidence="9">
    <location>
        <begin position="325"/>
        <end position="389"/>
    </location>
</feature>
<accession>A0A315V3P2</accession>
<evidence type="ECO:0000259" key="11">
    <source>
        <dbReference type="PROSITE" id="PS50024"/>
    </source>
</evidence>
<comment type="subcellular location">
    <subcellularLocation>
        <location evidence="1">Cell membrane</location>
    </subcellularLocation>
</comment>
<evidence type="ECO:0000256" key="9">
    <source>
        <dbReference type="SAM" id="MobiDB-lite"/>
    </source>
</evidence>
<dbReference type="PROSITE" id="PS50024">
    <property type="entry name" value="SEA"/>
    <property type="match status" value="1"/>
</dbReference>
<dbReference type="Gene3D" id="3.30.70.960">
    <property type="entry name" value="SEA domain"/>
    <property type="match status" value="1"/>
</dbReference>
<dbReference type="EMBL" id="NHOQ01002357">
    <property type="protein sequence ID" value="PWA17734.1"/>
    <property type="molecule type" value="Genomic_DNA"/>
</dbReference>
<name>A0A315V3P2_GAMAF</name>
<keyword evidence="10" id="KW-1133">Transmembrane helix</keyword>
<gene>
    <name evidence="12" type="ORF">CCH79_00008317</name>
</gene>
<evidence type="ECO:0000256" key="10">
    <source>
        <dbReference type="SAM" id="Phobius"/>
    </source>
</evidence>
<evidence type="ECO:0000313" key="12">
    <source>
        <dbReference type="EMBL" id="PWA17734.1"/>
    </source>
</evidence>
<feature type="compositionally biased region" description="Low complexity" evidence="9">
    <location>
        <begin position="262"/>
        <end position="279"/>
    </location>
</feature>
<evidence type="ECO:0000256" key="1">
    <source>
        <dbReference type="ARBA" id="ARBA00004236"/>
    </source>
</evidence>
<feature type="compositionally biased region" description="Polar residues" evidence="9">
    <location>
        <begin position="47"/>
        <end position="64"/>
    </location>
</feature>
<evidence type="ECO:0000256" key="2">
    <source>
        <dbReference type="ARBA" id="ARBA00022475"/>
    </source>
</evidence>
<keyword evidence="5" id="KW-0677">Repeat</keyword>
<keyword evidence="10" id="KW-0812">Transmembrane</keyword>
<comment type="caution">
    <text evidence="12">The sequence shown here is derived from an EMBL/GenBank/DDBJ whole genome shotgun (WGS) entry which is preliminary data.</text>
</comment>
<dbReference type="Proteomes" id="UP000250572">
    <property type="component" value="Unassembled WGS sequence"/>
</dbReference>
<keyword evidence="2" id="KW-1003">Cell membrane</keyword>
<feature type="compositionally biased region" description="Low complexity" evidence="9">
    <location>
        <begin position="66"/>
        <end position="96"/>
    </location>
</feature>
<feature type="transmembrane region" description="Helical" evidence="10">
    <location>
        <begin position="604"/>
        <end position="631"/>
    </location>
</feature>
<evidence type="ECO:0000256" key="4">
    <source>
        <dbReference type="ARBA" id="ARBA00022729"/>
    </source>
</evidence>
<dbReference type="Pfam" id="PF01390">
    <property type="entry name" value="SEA"/>
    <property type="match status" value="1"/>
</dbReference>
<evidence type="ECO:0000256" key="8">
    <source>
        <dbReference type="ARBA" id="ARBA00023180"/>
    </source>
</evidence>
<dbReference type="STRING" id="33528.ENSGAFP00000004393"/>
<dbReference type="InterPro" id="IPR036364">
    <property type="entry name" value="SEA_dom_sf"/>
</dbReference>
<dbReference type="PANTHER" id="PTHR24037:SF7">
    <property type="entry name" value="FLOCCULATION PROTEIN FLO11 ISOFORM X1-RELATED"/>
    <property type="match status" value="1"/>
</dbReference>
<organism evidence="12 13">
    <name type="scientific">Gambusia affinis</name>
    <name type="common">Western mosquitofish</name>
    <name type="synonym">Heterandria affinis</name>
    <dbReference type="NCBI Taxonomy" id="33528"/>
    <lineage>
        <taxon>Eukaryota</taxon>
        <taxon>Metazoa</taxon>
        <taxon>Chordata</taxon>
        <taxon>Craniata</taxon>
        <taxon>Vertebrata</taxon>
        <taxon>Euteleostomi</taxon>
        <taxon>Actinopterygii</taxon>
        <taxon>Neopterygii</taxon>
        <taxon>Teleostei</taxon>
        <taxon>Neoteleostei</taxon>
        <taxon>Acanthomorphata</taxon>
        <taxon>Ovalentaria</taxon>
        <taxon>Atherinomorphae</taxon>
        <taxon>Cyprinodontiformes</taxon>
        <taxon>Poeciliidae</taxon>
        <taxon>Poeciliinae</taxon>
        <taxon>Gambusia</taxon>
    </lineage>
</organism>
<dbReference type="SUPFAM" id="SSF82671">
    <property type="entry name" value="SEA domain"/>
    <property type="match status" value="1"/>
</dbReference>
<feature type="region of interest" description="Disordered" evidence="9">
    <location>
        <begin position="235"/>
        <end position="389"/>
    </location>
</feature>
<proteinExistence type="predicted"/>